<accession>A0A928YQ18</accession>
<organism evidence="1 2">
    <name type="scientific">Sphingobacterium hungaricum</name>
    <dbReference type="NCBI Taxonomy" id="2082723"/>
    <lineage>
        <taxon>Bacteria</taxon>
        <taxon>Pseudomonadati</taxon>
        <taxon>Bacteroidota</taxon>
        <taxon>Sphingobacteriia</taxon>
        <taxon>Sphingobacteriales</taxon>
        <taxon>Sphingobacteriaceae</taxon>
        <taxon>Sphingobacterium</taxon>
    </lineage>
</organism>
<keyword evidence="2" id="KW-1185">Reference proteome</keyword>
<dbReference type="RefSeq" id="WP_196934845.1">
    <property type="nucleotide sequence ID" value="NZ_MU158698.1"/>
</dbReference>
<protein>
    <submittedName>
        <fullName evidence="1">Uncharacterized protein</fullName>
    </submittedName>
</protein>
<comment type="caution">
    <text evidence="1">The sequence shown here is derived from an EMBL/GenBank/DDBJ whole genome shotgun (WGS) entry which is preliminary data.</text>
</comment>
<reference evidence="1" key="1">
    <citation type="submission" date="2018-02" db="EMBL/GenBank/DDBJ databases">
        <authorList>
            <person name="Vasarhelyi B.M."/>
            <person name="Deshmukh S."/>
            <person name="Balint B."/>
            <person name="Kukolya J."/>
        </authorList>
    </citation>
    <scope>NUCLEOTIDE SEQUENCE</scope>
    <source>
        <strain evidence="1">KB22</strain>
    </source>
</reference>
<dbReference type="EMBL" id="PRDK01000001">
    <property type="protein sequence ID" value="MBE8712515.1"/>
    <property type="molecule type" value="Genomic_DNA"/>
</dbReference>
<name>A0A928YQ18_9SPHI</name>
<proteinExistence type="predicted"/>
<dbReference type="Proteomes" id="UP000616201">
    <property type="component" value="Unassembled WGS sequence"/>
</dbReference>
<evidence type="ECO:0000313" key="2">
    <source>
        <dbReference type="Proteomes" id="UP000616201"/>
    </source>
</evidence>
<gene>
    <name evidence="1" type="ORF">C4F49_02320</name>
</gene>
<sequence length="93" mass="10835">MEFVKLDLKVLVELHQRGYNVLRSNSSLAEENPTWIPDTIDLDKFLDLDSEQVAKLSVPFDEKHFLIIDQALKYIKDEEFFGVVMVDFTPHIP</sequence>
<dbReference type="AlphaFoldDB" id="A0A928YQ18"/>
<evidence type="ECO:0000313" key="1">
    <source>
        <dbReference type="EMBL" id="MBE8712515.1"/>
    </source>
</evidence>